<keyword evidence="1" id="KW-1133">Transmembrane helix</keyword>
<dbReference type="GO" id="GO:0008081">
    <property type="term" value="F:phosphoric diester hydrolase activity"/>
    <property type="evidence" value="ECO:0007669"/>
    <property type="project" value="UniProtKB-ARBA"/>
</dbReference>
<dbReference type="SMART" id="SM00471">
    <property type="entry name" value="HDc"/>
    <property type="match status" value="1"/>
</dbReference>
<dbReference type="InterPro" id="IPR052020">
    <property type="entry name" value="Cyclic_di-GMP/3'3'-cGAMP_PDE"/>
</dbReference>
<dbReference type="PROSITE" id="PS51832">
    <property type="entry name" value="HD_GYP"/>
    <property type="match status" value="1"/>
</dbReference>
<sequence>MIQKMRCRAWLFPLGRQVYRVYDSATLELLGHFLGAILLCAISVGQAPLITIVMWGAAQGLVLGLRFMGLQSYREAQQHLHLRQVETQLCPYRWGFSYLVGVFLSGLTWGASVFLLNFSDEPAYHAVLVSGIFVLAGSAVVTLGSIFSLYLLFVLPMVLPVAVWLLLNSDPLYNAMALAALIYVFYTFMAAHSLSSSVQTLHDKNQEILATQREILLRLGRAGEYRDSETGEHIQRMSKSCQLLALQAGLGQTFADKMLYASPMHDVGKIGIADHILLKPGKLSEAERAVMQTHVLIGKNILDGHSCEIMQMASRIAETHHERWDGMGYPYGLAGTEIPLEGRITAICDVFDALTSQRPYKSAWSDTRAVAFIREEAGRHFDPVLVGYFLEIIPAIVALRDTCSQERDNLGYGNLTTVHPAGLIVPSDSKIFSTADVCA</sequence>
<dbReference type="SUPFAM" id="SSF109604">
    <property type="entry name" value="HD-domain/PDEase-like"/>
    <property type="match status" value="1"/>
</dbReference>
<dbReference type="Pfam" id="PF13487">
    <property type="entry name" value="HD_5"/>
    <property type="match status" value="1"/>
</dbReference>
<dbReference type="PANTHER" id="PTHR45228">
    <property type="entry name" value="CYCLIC DI-GMP PHOSPHODIESTERASE TM_0186-RELATED"/>
    <property type="match status" value="1"/>
</dbReference>
<dbReference type="CDD" id="cd00077">
    <property type="entry name" value="HDc"/>
    <property type="match status" value="1"/>
</dbReference>
<evidence type="ECO:0000313" key="4">
    <source>
        <dbReference type="Proteomes" id="UP000192491"/>
    </source>
</evidence>
<feature type="transmembrane region" description="Helical" evidence="1">
    <location>
        <begin position="122"/>
        <end position="142"/>
    </location>
</feature>
<protein>
    <recommendedName>
        <fullName evidence="2">HD-GYP domain-containing protein</fullName>
    </recommendedName>
</protein>
<keyword evidence="1" id="KW-0472">Membrane</keyword>
<dbReference type="EMBL" id="MTEJ01000379">
    <property type="protein sequence ID" value="OQX03805.1"/>
    <property type="molecule type" value="Genomic_DNA"/>
</dbReference>
<organism evidence="3 4">
    <name type="scientific">Thiothrix lacustris</name>
    <dbReference type="NCBI Taxonomy" id="525917"/>
    <lineage>
        <taxon>Bacteria</taxon>
        <taxon>Pseudomonadati</taxon>
        <taxon>Pseudomonadota</taxon>
        <taxon>Gammaproteobacteria</taxon>
        <taxon>Thiotrichales</taxon>
        <taxon>Thiotrichaceae</taxon>
        <taxon>Thiothrix</taxon>
    </lineage>
</organism>
<feature type="transmembrane region" description="Helical" evidence="1">
    <location>
        <begin position="50"/>
        <end position="73"/>
    </location>
</feature>
<dbReference type="InterPro" id="IPR037522">
    <property type="entry name" value="HD_GYP_dom"/>
</dbReference>
<feature type="transmembrane region" description="Helical" evidence="1">
    <location>
        <begin position="94"/>
        <end position="116"/>
    </location>
</feature>
<keyword evidence="1" id="KW-0812">Transmembrane</keyword>
<accession>A0A1Y1QEZ2</accession>
<dbReference type="Gene3D" id="1.10.3210.10">
    <property type="entry name" value="Hypothetical protein af1432"/>
    <property type="match status" value="1"/>
</dbReference>
<name>A0A1Y1QEZ2_9GAMM</name>
<dbReference type="Proteomes" id="UP000192491">
    <property type="component" value="Unassembled WGS sequence"/>
</dbReference>
<proteinExistence type="predicted"/>
<evidence type="ECO:0000256" key="1">
    <source>
        <dbReference type="SAM" id="Phobius"/>
    </source>
</evidence>
<dbReference type="AlphaFoldDB" id="A0A1Y1QEZ2"/>
<evidence type="ECO:0000313" key="3">
    <source>
        <dbReference type="EMBL" id="OQX03805.1"/>
    </source>
</evidence>
<evidence type="ECO:0000259" key="2">
    <source>
        <dbReference type="PROSITE" id="PS51832"/>
    </source>
</evidence>
<comment type="caution">
    <text evidence="3">The sequence shown here is derived from an EMBL/GenBank/DDBJ whole genome shotgun (WGS) entry which is preliminary data.</text>
</comment>
<gene>
    <name evidence="3" type="ORF">BWK73_38285</name>
</gene>
<feature type="transmembrane region" description="Helical" evidence="1">
    <location>
        <begin position="149"/>
        <end position="167"/>
    </location>
</feature>
<dbReference type="InterPro" id="IPR003607">
    <property type="entry name" value="HD/PDEase_dom"/>
</dbReference>
<dbReference type="PANTHER" id="PTHR45228:SF1">
    <property type="entry name" value="CYCLIC DI-GMP PHOSPHODIESTERASE TM_0186"/>
    <property type="match status" value="1"/>
</dbReference>
<feature type="transmembrane region" description="Helical" evidence="1">
    <location>
        <begin position="21"/>
        <end position="44"/>
    </location>
</feature>
<feature type="transmembrane region" description="Helical" evidence="1">
    <location>
        <begin position="173"/>
        <end position="194"/>
    </location>
</feature>
<reference evidence="3 4" key="1">
    <citation type="submission" date="2017-01" db="EMBL/GenBank/DDBJ databases">
        <title>Novel large sulfur bacteria in the metagenomes of groundwater-fed chemosynthetic microbial mats in the Lake Huron basin.</title>
        <authorList>
            <person name="Sharrar A.M."/>
            <person name="Flood B.E."/>
            <person name="Bailey J.V."/>
            <person name="Jones D.S."/>
            <person name="Biddanda B."/>
            <person name="Ruberg S.A."/>
            <person name="Marcus D.N."/>
            <person name="Dick G.J."/>
        </authorList>
    </citation>
    <scope>NUCLEOTIDE SEQUENCE [LARGE SCALE GENOMIC DNA]</scope>
    <source>
        <strain evidence="3">A8</strain>
    </source>
</reference>
<feature type="domain" description="HD-GYP" evidence="2">
    <location>
        <begin position="208"/>
        <end position="405"/>
    </location>
</feature>